<protein>
    <submittedName>
        <fullName evidence="1">Uncharacterized protein</fullName>
    </submittedName>
</protein>
<dbReference type="EMBL" id="SMBX01000002">
    <property type="protein sequence ID" value="TCV01476.1"/>
    <property type="molecule type" value="Genomic_DNA"/>
</dbReference>
<evidence type="ECO:0000313" key="2">
    <source>
        <dbReference type="Proteomes" id="UP000294692"/>
    </source>
</evidence>
<dbReference type="RefSeq" id="WP_132474027.1">
    <property type="nucleotide sequence ID" value="NZ_JBHRVM010000001.1"/>
</dbReference>
<evidence type="ECO:0000313" key="1">
    <source>
        <dbReference type="EMBL" id="TCV01476.1"/>
    </source>
</evidence>
<proteinExistence type="predicted"/>
<dbReference type="OrthoDB" id="8675971at2"/>
<reference evidence="1 2" key="1">
    <citation type="submission" date="2019-03" db="EMBL/GenBank/DDBJ databases">
        <title>Genomic Encyclopedia of Type Strains, Phase IV (KMG-IV): sequencing the most valuable type-strain genomes for metagenomic binning, comparative biology and taxonomic classification.</title>
        <authorList>
            <person name="Goeker M."/>
        </authorList>
    </citation>
    <scope>NUCLEOTIDE SEQUENCE [LARGE SCALE GENOMIC DNA]</scope>
    <source>
        <strain evidence="1 2">DSM 100048</strain>
    </source>
</reference>
<dbReference type="Proteomes" id="UP000294692">
    <property type="component" value="Unassembled WGS sequence"/>
</dbReference>
<comment type="caution">
    <text evidence="1">The sequence shown here is derived from an EMBL/GenBank/DDBJ whole genome shotgun (WGS) entry which is preliminary data.</text>
</comment>
<sequence>MAAMTQRECSGLVLVFGLAWEPVIGGDGRAQALGASRRAGSTHMVFPGGVMAAVGHGSPGGGARRGMAMHSAAQCVASLHAAGSVLLMAPIENMGVWTVACHEGTVVSRTDCFCDSAAQAGRIADELRQVYAQLQVIDALADPSMFSLEVLAGQAGRHSQLERIASLRNLAAGRWRWLLPALLVPGLLYPAWRDEAVPDMSGPASEANAHALWRDATERQLAARQTGTVAGEALLRSVYAVPVGIGGWSLLHVICQAEGARWNCQAVYVRGQAGADNEAFFREIPSGWKVQVMALDQIRVRWHVSHRDAPLRLDVLQGRETTDRSLLSALQHIEPAFERVSVGQPEAMTVVLPDTDGAAAIARPPSVPRVARRPLQLSGPLRSAALLLAHAQPISLSRIELAHRSEAVAALRDSRLNIVLTGDIHETM</sequence>
<keyword evidence="2" id="KW-1185">Reference proteome</keyword>
<organism evidence="1 2">
    <name type="scientific">Paracandidimonas soli</name>
    <dbReference type="NCBI Taxonomy" id="1917182"/>
    <lineage>
        <taxon>Bacteria</taxon>
        <taxon>Pseudomonadati</taxon>
        <taxon>Pseudomonadota</taxon>
        <taxon>Betaproteobacteria</taxon>
        <taxon>Burkholderiales</taxon>
        <taxon>Alcaligenaceae</taxon>
        <taxon>Paracandidimonas</taxon>
    </lineage>
</organism>
<name>A0A4R3V8L6_9BURK</name>
<dbReference type="AlphaFoldDB" id="A0A4R3V8L6"/>
<accession>A0A4R3V8L6</accession>
<gene>
    <name evidence="1" type="ORF">EV686_102188</name>
</gene>